<reference evidence="5" key="2">
    <citation type="submission" date="2017-05" db="EMBL/GenBank/DDBJ databases">
        <title>Improved OligoMM genomes.</title>
        <authorList>
            <person name="Garzetti D."/>
        </authorList>
    </citation>
    <scope>NUCLEOTIDE SEQUENCE [LARGE SCALE GENOMIC DNA]</scope>
    <source>
        <strain evidence="5">KB18</strain>
    </source>
</reference>
<dbReference type="GO" id="GO:0016410">
    <property type="term" value="F:N-acyltransferase activity"/>
    <property type="evidence" value="ECO:0007669"/>
    <property type="project" value="TreeGrafter"/>
</dbReference>
<dbReference type="Proteomes" id="UP000196710">
    <property type="component" value="Chromosome"/>
</dbReference>
<proteinExistence type="predicted"/>
<reference evidence="4 6" key="3">
    <citation type="submission" date="2020-11" db="EMBL/GenBank/DDBJ databases">
        <title>Closed and high quality bacterial genomes of the OMM12 community.</title>
        <authorList>
            <person name="Marbouty M."/>
            <person name="Lamy-Besnier Q."/>
            <person name="Debarbieux L."/>
            <person name="Koszul R."/>
        </authorList>
    </citation>
    <scope>NUCLEOTIDE SEQUENCE [LARGE SCALE GENOMIC DNA]</scope>
    <source>
        <strain evidence="4 6">KB18</strain>
    </source>
</reference>
<dbReference type="CDD" id="cd04301">
    <property type="entry name" value="NAT_SF"/>
    <property type="match status" value="1"/>
</dbReference>
<gene>
    <name evidence="3" type="ORF">ADH66_00555</name>
    <name evidence="4" type="ORF">I5Q82_10550</name>
</gene>
<name>A0A1Z2XLG3_9FIRM</name>
<feature type="domain" description="N-acetyltransferase" evidence="2">
    <location>
        <begin position="2"/>
        <end position="173"/>
    </location>
</feature>
<evidence type="ECO:0000313" key="6">
    <source>
        <dbReference type="Proteomes" id="UP000596035"/>
    </source>
</evidence>
<accession>A0A1Z2XLG3</accession>
<keyword evidence="5" id="KW-1185">Reference proteome</keyword>
<dbReference type="EMBL" id="CP065321">
    <property type="protein sequence ID" value="QQR28566.1"/>
    <property type="molecule type" value="Genomic_DNA"/>
</dbReference>
<dbReference type="Gene3D" id="3.40.630.30">
    <property type="match status" value="1"/>
</dbReference>
<dbReference type="InterPro" id="IPR016181">
    <property type="entry name" value="Acyl_CoA_acyltransferase"/>
</dbReference>
<dbReference type="GO" id="GO:0046677">
    <property type="term" value="P:response to antibiotic"/>
    <property type="evidence" value="ECO:0007669"/>
    <property type="project" value="UniProtKB-KW"/>
</dbReference>
<dbReference type="Pfam" id="PF13523">
    <property type="entry name" value="Acetyltransf_8"/>
    <property type="match status" value="1"/>
</dbReference>
<evidence type="ECO:0000256" key="1">
    <source>
        <dbReference type="ARBA" id="ARBA00023251"/>
    </source>
</evidence>
<dbReference type="RefSeq" id="WP_066537066.1">
    <property type="nucleotide sequence ID" value="NZ_CP021422.1"/>
</dbReference>
<sequence>MVTLRLLEPSDAPLLLRWLKDPRVLEYWEGSHEVFTPGRIREEFYEDADPTTRCIVQYGGRDIGYLQFYPLDSEGFTEYGYDRRDLKTFGIDQFIGEPELWGKGIGRRFIKLICGYLREARGAQAVVLDPHADNPRAIRCYEACGFKKVKLLPAHELHDGKRVDCWLMALEFPDFGT</sequence>
<evidence type="ECO:0000259" key="2">
    <source>
        <dbReference type="PROSITE" id="PS51186"/>
    </source>
</evidence>
<dbReference type="PROSITE" id="PS51186">
    <property type="entry name" value="GNAT"/>
    <property type="match status" value="1"/>
</dbReference>
<evidence type="ECO:0000313" key="3">
    <source>
        <dbReference type="EMBL" id="ASB39276.1"/>
    </source>
</evidence>
<protein>
    <submittedName>
        <fullName evidence="3 4">Acetyltransferase</fullName>
    </submittedName>
</protein>
<keyword evidence="1" id="KW-0046">Antibiotic resistance</keyword>
<dbReference type="EMBL" id="CP021422">
    <property type="protein sequence ID" value="ASB39276.1"/>
    <property type="molecule type" value="Genomic_DNA"/>
</dbReference>
<dbReference type="KEGG" id="amur:ADH66_00555"/>
<dbReference type="PANTHER" id="PTHR31438:SF1">
    <property type="entry name" value="LYSINE N-ACYLTRANSFERASE C17G9.06C-RELATED"/>
    <property type="match status" value="1"/>
</dbReference>
<evidence type="ECO:0000313" key="4">
    <source>
        <dbReference type="EMBL" id="QQR28566.1"/>
    </source>
</evidence>
<dbReference type="AlphaFoldDB" id="A0A1Z2XLG3"/>
<dbReference type="Proteomes" id="UP000596035">
    <property type="component" value="Chromosome"/>
</dbReference>
<dbReference type="SUPFAM" id="SSF55729">
    <property type="entry name" value="Acyl-CoA N-acyltransferases (Nat)"/>
    <property type="match status" value="1"/>
</dbReference>
<dbReference type="PANTHER" id="PTHR31438">
    <property type="entry name" value="LYSINE N-ACYLTRANSFERASE C17G9.06C-RELATED"/>
    <property type="match status" value="1"/>
</dbReference>
<dbReference type="InterPro" id="IPR000182">
    <property type="entry name" value="GNAT_dom"/>
</dbReference>
<reference evidence="3" key="1">
    <citation type="journal article" date="2017" name="Genome Announc.">
        <title>High-Quality Whole-Genome Sequences of the Oligo-Mouse-Microbiota Bacterial Community.</title>
        <authorList>
            <person name="Garzetti D."/>
            <person name="Brugiroux S."/>
            <person name="Bunk B."/>
            <person name="Pukall R."/>
            <person name="McCoy K.D."/>
            <person name="Macpherson A.J."/>
            <person name="Stecher B."/>
        </authorList>
    </citation>
    <scope>NUCLEOTIDE SEQUENCE</scope>
    <source>
        <strain evidence="3">KB18</strain>
    </source>
</reference>
<evidence type="ECO:0000313" key="5">
    <source>
        <dbReference type="Proteomes" id="UP000196710"/>
    </source>
</evidence>
<organism evidence="4 6">
    <name type="scientific">Acutalibacter muris</name>
    <dbReference type="NCBI Taxonomy" id="1796620"/>
    <lineage>
        <taxon>Bacteria</taxon>
        <taxon>Bacillati</taxon>
        <taxon>Bacillota</taxon>
        <taxon>Clostridia</taxon>
        <taxon>Eubacteriales</taxon>
        <taxon>Acutalibacteraceae</taxon>
        <taxon>Acutalibacter</taxon>
    </lineage>
</organism>